<dbReference type="SUPFAM" id="SSF103481">
    <property type="entry name" value="Multidrug resistance efflux transporter EmrE"/>
    <property type="match status" value="2"/>
</dbReference>
<feature type="transmembrane region" description="Helical" evidence="6">
    <location>
        <begin position="236"/>
        <end position="256"/>
    </location>
</feature>
<dbReference type="Proteomes" id="UP000617531">
    <property type="component" value="Unassembled WGS sequence"/>
</dbReference>
<keyword evidence="9" id="KW-1185">Reference proteome</keyword>
<evidence type="ECO:0000256" key="3">
    <source>
        <dbReference type="ARBA" id="ARBA00022692"/>
    </source>
</evidence>
<feature type="transmembrane region" description="Helical" evidence="6">
    <location>
        <begin position="71"/>
        <end position="91"/>
    </location>
</feature>
<evidence type="ECO:0000259" key="7">
    <source>
        <dbReference type="Pfam" id="PF00892"/>
    </source>
</evidence>
<name>A0A8J3GT49_9MICO</name>
<evidence type="ECO:0000256" key="4">
    <source>
        <dbReference type="ARBA" id="ARBA00022989"/>
    </source>
</evidence>
<evidence type="ECO:0000256" key="6">
    <source>
        <dbReference type="SAM" id="Phobius"/>
    </source>
</evidence>
<sequence>MRASDRFGGTAVASGMVVAGLICQEVGAGVAVLLFPSTGPVGTVTLRLVFSAVLLLAIFRPRFRGRTRADWLTVAGFGVVLGAMNVLFYLALDRLPLGPTVTIEYLGPLVLSVLVARRASAWLWAALAFAGVALLGRGGFDHLDPIGVGFAAAAGVLWVGYILMSARTGKRFARLDGLAIAAAIGGLGVLPFGIATAGSAFLDPSVLLFGLGVAVLSSAIPYGLELLALRRLPADAFSILLSLAPALAAGAGFVVLHQTLEVWDLVAIALVVVASIGAVRAANRRREHLPPAGEITP</sequence>
<feature type="domain" description="EamA" evidence="7">
    <location>
        <begin position="146"/>
        <end position="277"/>
    </location>
</feature>
<evidence type="ECO:0000256" key="2">
    <source>
        <dbReference type="ARBA" id="ARBA00007362"/>
    </source>
</evidence>
<feature type="transmembrane region" description="Helical" evidence="6">
    <location>
        <begin position="12"/>
        <end position="35"/>
    </location>
</feature>
<keyword evidence="4 6" id="KW-1133">Transmembrane helix</keyword>
<organism evidence="8 9">
    <name type="scientific">Pseudolysinimonas yzui</name>
    <dbReference type="NCBI Taxonomy" id="2708254"/>
    <lineage>
        <taxon>Bacteria</taxon>
        <taxon>Bacillati</taxon>
        <taxon>Actinomycetota</taxon>
        <taxon>Actinomycetes</taxon>
        <taxon>Micrococcales</taxon>
        <taxon>Microbacteriaceae</taxon>
        <taxon>Pseudolysinimonas</taxon>
    </lineage>
</organism>
<gene>
    <name evidence="8" type="ORF">GCM10011600_29600</name>
</gene>
<dbReference type="InterPro" id="IPR050638">
    <property type="entry name" value="AA-Vitamin_Transporters"/>
</dbReference>
<reference evidence="8" key="1">
    <citation type="journal article" date="2014" name="Int. J. Syst. Evol. Microbiol.">
        <title>Complete genome sequence of Corynebacterium casei LMG S-19264T (=DSM 44701T), isolated from a smear-ripened cheese.</title>
        <authorList>
            <consortium name="US DOE Joint Genome Institute (JGI-PGF)"/>
            <person name="Walter F."/>
            <person name="Albersmeier A."/>
            <person name="Kalinowski J."/>
            <person name="Ruckert C."/>
        </authorList>
    </citation>
    <scope>NUCLEOTIDE SEQUENCE</scope>
    <source>
        <strain evidence="8">CGMCC 1.16548</strain>
    </source>
</reference>
<keyword evidence="3 6" id="KW-0812">Transmembrane</keyword>
<comment type="caution">
    <text evidence="8">The sequence shown here is derived from an EMBL/GenBank/DDBJ whole genome shotgun (WGS) entry which is preliminary data.</text>
</comment>
<comment type="similarity">
    <text evidence="2">Belongs to the EamA transporter family.</text>
</comment>
<dbReference type="PANTHER" id="PTHR32322:SF2">
    <property type="entry name" value="EAMA DOMAIN-CONTAINING PROTEIN"/>
    <property type="match status" value="1"/>
</dbReference>
<feature type="transmembrane region" description="Helical" evidence="6">
    <location>
        <begin position="262"/>
        <end position="282"/>
    </location>
</feature>
<keyword evidence="5 6" id="KW-0472">Membrane</keyword>
<feature type="transmembrane region" description="Helical" evidence="6">
    <location>
        <begin position="206"/>
        <end position="224"/>
    </location>
</feature>
<evidence type="ECO:0000256" key="5">
    <source>
        <dbReference type="ARBA" id="ARBA00023136"/>
    </source>
</evidence>
<dbReference type="AlphaFoldDB" id="A0A8J3GT49"/>
<feature type="transmembrane region" description="Helical" evidence="6">
    <location>
        <begin position="41"/>
        <end position="59"/>
    </location>
</feature>
<evidence type="ECO:0000313" key="8">
    <source>
        <dbReference type="EMBL" id="GHF26671.1"/>
    </source>
</evidence>
<proteinExistence type="inferred from homology"/>
<reference evidence="8" key="2">
    <citation type="submission" date="2020-09" db="EMBL/GenBank/DDBJ databases">
        <authorList>
            <person name="Sun Q."/>
            <person name="Zhou Y."/>
        </authorList>
    </citation>
    <scope>NUCLEOTIDE SEQUENCE</scope>
    <source>
        <strain evidence="8">CGMCC 1.16548</strain>
    </source>
</reference>
<feature type="transmembrane region" description="Helical" evidence="6">
    <location>
        <begin position="97"/>
        <end position="115"/>
    </location>
</feature>
<dbReference type="PANTHER" id="PTHR32322">
    <property type="entry name" value="INNER MEMBRANE TRANSPORTER"/>
    <property type="match status" value="1"/>
</dbReference>
<dbReference type="Pfam" id="PF00892">
    <property type="entry name" value="EamA"/>
    <property type="match status" value="1"/>
</dbReference>
<protein>
    <submittedName>
        <fullName evidence="8">Membrane protein</fullName>
    </submittedName>
</protein>
<feature type="transmembrane region" description="Helical" evidence="6">
    <location>
        <begin position="122"/>
        <end position="140"/>
    </location>
</feature>
<dbReference type="InterPro" id="IPR037185">
    <property type="entry name" value="EmrE-like"/>
</dbReference>
<feature type="transmembrane region" description="Helical" evidence="6">
    <location>
        <begin position="178"/>
        <end position="200"/>
    </location>
</feature>
<feature type="transmembrane region" description="Helical" evidence="6">
    <location>
        <begin position="146"/>
        <end position="166"/>
    </location>
</feature>
<evidence type="ECO:0000256" key="1">
    <source>
        <dbReference type="ARBA" id="ARBA00004141"/>
    </source>
</evidence>
<dbReference type="GO" id="GO:0016020">
    <property type="term" value="C:membrane"/>
    <property type="evidence" value="ECO:0007669"/>
    <property type="project" value="UniProtKB-SubCell"/>
</dbReference>
<comment type="subcellular location">
    <subcellularLocation>
        <location evidence="1">Membrane</location>
        <topology evidence="1">Multi-pass membrane protein</topology>
    </subcellularLocation>
</comment>
<accession>A0A8J3GT49</accession>
<dbReference type="EMBL" id="BNAI01000012">
    <property type="protein sequence ID" value="GHF26671.1"/>
    <property type="molecule type" value="Genomic_DNA"/>
</dbReference>
<evidence type="ECO:0000313" key="9">
    <source>
        <dbReference type="Proteomes" id="UP000617531"/>
    </source>
</evidence>
<dbReference type="InterPro" id="IPR000620">
    <property type="entry name" value="EamA_dom"/>
</dbReference>
<dbReference type="RefSeq" id="WP_191284313.1">
    <property type="nucleotide sequence ID" value="NZ_BNAI01000012.1"/>
</dbReference>